<dbReference type="InterPro" id="IPR000210">
    <property type="entry name" value="BTB/POZ_dom"/>
</dbReference>
<dbReference type="PROSITE" id="PS50097">
    <property type="entry name" value="BTB"/>
    <property type="match status" value="1"/>
</dbReference>
<dbReference type="PANTHER" id="PTHR24413">
    <property type="entry name" value="SPECKLE-TYPE POZ PROTEIN"/>
    <property type="match status" value="1"/>
</dbReference>
<proteinExistence type="predicted"/>
<dbReference type="InterPro" id="IPR011333">
    <property type="entry name" value="SKP1/BTB/POZ_sf"/>
</dbReference>
<sequence length="346" mass="39564">MDFFRRRGFLTLDSTSRTVIWVVENYHSVLASEHSICSNTFRVPTLSNFLFYMSLSLNEDLYSLNVIRTVKNSFTFLRTNTNSVIKVSLILTDTLNRISNEFMMTKDNVSAPINFSKKVNSEKSISEVNLEVRCTMTVTDFESFQICQKKEMIQKFEKTYVPSLSTAELRSHLEVILEGEKDNHVTICAQGEVFQVHRTMLCSSSSVFAAMFKHDTSERTTNRIEITDVSVETVGEMLSFMYFGSTSKLCPQTAVDVYAAADKYDIMRLKKKCSDFLISNLSKETVLDIMILADRHGDEELKESTVKFLVNSAADIIESDEFLLFIENETELVRCIILHMLKNTSK</sequence>
<name>A0A8T0F4H5_ARGBR</name>
<reference evidence="2" key="1">
    <citation type="journal article" date="2020" name="bioRxiv">
        <title>Chromosome-level reference genome of the European wasp spider Argiope bruennichi: a resource for studies on range expansion and evolutionary adaptation.</title>
        <authorList>
            <person name="Sheffer M.M."/>
            <person name="Hoppe A."/>
            <person name="Krehenwinkel H."/>
            <person name="Uhl G."/>
            <person name="Kuss A.W."/>
            <person name="Jensen L."/>
            <person name="Jensen C."/>
            <person name="Gillespie R.G."/>
            <person name="Hoff K.J."/>
            <person name="Prost S."/>
        </authorList>
    </citation>
    <scope>NUCLEOTIDE SEQUENCE</scope>
</reference>
<feature type="domain" description="BTB" evidence="1">
    <location>
        <begin position="183"/>
        <end position="244"/>
    </location>
</feature>
<protein>
    <submittedName>
        <fullName evidence="2">Speckle-type POZ protein like</fullName>
    </submittedName>
</protein>
<dbReference type="SMART" id="SM00225">
    <property type="entry name" value="BTB"/>
    <property type="match status" value="1"/>
</dbReference>
<dbReference type="Proteomes" id="UP000807504">
    <property type="component" value="Unassembled WGS sequence"/>
</dbReference>
<dbReference type="Pfam" id="PF00651">
    <property type="entry name" value="BTB"/>
    <property type="match status" value="1"/>
</dbReference>
<dbReference type="EMBL" id="JABXBU010000030">
    <property type="protein sequence ID" value="KAF8785741.1"/>
    <property type="molecule type" value="Genomic_DNA"/>
</dbReference>
<dbReference type="SUPFAM" id="SSF54695">
    <property type="entry name" value="POZ domain"/>
    <property type="match status" value="1"/>
</dbReference>
<dbReference type="AlphaFoldDB" id="A0A8T0F4H5"/>
<keyword evidence="3" id="KW-1185">Reference proteome</keyword>
<reference evidence="2" key="2">
    <citation type="submission" date="2020-06" db="EMBL/GenBank/DDBJ databases">
        <authorList>
            <person name="Sheffer M."/>
        </authorList>
    </citation>
    <scope>NUCLEOTIDE SEQUENCE</scope>
</reference>
<evidence type="ECO:0000313" key="2">
    <source>
        <dbReference type="EMBL" id="KAF8785741.1"/>
    </source>
</evidence>
<evidence type="ECO:0000259" key="1">
    <source>
        <dbReference type="PROSITE" id="PS50097"/>
    </source>
</evidence>
<dbReference type="CDD" id="cd14733">
    <property type="entry name" value="BACK"/>
    <property type="match status" value="1"/>
</dbReference>
<dbReference type="Gene3D" id="1.25.40.420">
    <property type="match status" value="1"/>
</dbReference>
<comment type="caution">
    <text evidence="2">The sequence shown here is derived from an EMBL/GenBank/DDBJ whole genome shotgun (WGS) entry which is preliminary data.</text>
</comment>
<accession>A0A8T0F4H5</accession>
<organism evidence="2 3">
    <name type="scientific">Argiope bruennichi</name>
    <name type="common">Wasp spider</name>
    <name type="synonym">Aranea bruennichi</name>
    <dbReference type="NCBI Taxonomy" id="94029"/>
    <lineage>
        <taxon>Eukaryota</taxon>
        <taxon>Metazoa</taxon>
        <taxon>Ecdysozoa</taxon>
        <taxon>Arthropoda</taxon>
        <taxon>Chelicerata</taxon>
        <taxon>Arachnida</taxon>
        <taxon>Araneae</taxon>
        <taxon>Araneomorphae</taxon>
        <taxon>Entelegynae</taxon>
        <taxon>Araneoidea</taxon>
        <taxon>Araneidae</taxon>
        <taxon>Argiope</taxon>
    </lineage>
</organism>
<evidence type="ECO:0000313" key="3">
    <source>
        <dbReference type="Proteomes" id="UP000807504"/>
    </source>
</evidence>
<gene>
    <name evidence="2" type="ORF">HNY73_011251</name>
</gene>
<dbReference type="Gene3D" id="3.30.710.10">
    <property type="entry name" value="Potassium Channel Kv1.1, Chain A"/>
    <property type="match status" value="1"/>
</dbReference>